<keyword evidence="3" id="KW-0328">Glycosyltransferase</keyword>
<dbReference type="RefSeq" id="WP_095607955.1">
    <property type="nucleotide sequence ID" value="NZ_LMVN01000001.1"/>
</dbReference>
<dbReference type="PANTHER" id="PTHR45947:SF3">
    <property type="entry name" value="SULFOQUINOVOSYL TRANSFERASE SQD2"/>
    <property type="match status" value="1"/>
</dbReference>
<reference evidence="2 4" key="2">
    <citation type="journal article" date="2017" name="BMC Genomics">
        <title>Genomic analysis of methanogenic archaea reveals a shift towards energy conservation.</title>
        <authorList>
            <person name="Gilmore S.P."/>
            <person name="Henske J.K."/>
            <person name="Sexton J.A."/>
            <person name="Solomon K.V."/>
            <person name="Seppala S."/>
            <person name="Yoo J.I."/>
            <person name="Huyett L.M."/>
            <person name="Pressman A."/>
            <person name="Cogan J.Z."/>
            <person name="Kivenson V."/>
            <person name="Peng X."/>
            <person name="Tan Y."/>
            <person name="Valentine D.L."/>
            <person name="O'Malley M.A."/>
        </authorList>
    </citation>
    <scope>NUCLEOTIDE SEQUENCE [LARGE SCALE GENOMIC DNA]</scope>
    <source>
        <strain evidence="2 4">1R-7</strain>
    </source>
</reference>
<dbReference type="Gene3D" id="3.40.50.2000">
    <property type="entry name" value="Glycogen Phosphorylase B"/>
    <property type="match status" value="2"/>
</dbReference>
<keyword evidence="2" id="KW-0808">Transferase</keyword>
<dbReference type="AlphaFoldDB" id="A0A2A2HG77"/>
<dbReference type="Pfam" id="PF00534">
    <property type="entry name" value="Glycos_transf_1"/>
    <property type="match status" value="1"/>
</dbReference>
<evidence type="ECO:0000313" key="5">
    <source>
        <dbReference type="Proteomes" id="UP000246004"/>
    </source>
</evidence>
<evidence type="ECO:0000313" key="4">
    <source>
        <dbReference type="Proteomes" id="UP000217528"/>
    </source>
</evidence>
<dbReference type="EMBL" id="LWMS01000020">
    <property type="protein sequence ID" value="PWL08395.1"/>
    <property type="molecule type" value="Genomic_DNA"/>
</dbReference>
<evidence type="ECO:0000313" key="2">
    <source>
        <dbReference type="EMBL" id="PAV08300.1"/>
    </source>
</evidence>
<dbReference type="Proteomes" id="UP000217528">
    <property type="component" value="Unassembled WGS sequence"/>
</dbReference>
<dbReference type="PANTHER" id="PTHR45947">
    <property type="entry name" value="SULFOQUINOVOSYL TRANSFERASE SQD2"/>
    <property type="match status" value="1"/>
</dbReference>
<gene>
    <name evidence="3" type="primary">mfpsA</name>
    <name evidence="2" type="ORF">ASJ82_03700</name>
    <name evidence="3" type="ORF">MSCUN_08340</name>
</gene>
<keyword evidence="4" id="KW-1185">Reference proteome</keyword>
<dbReference type="InterPro" id="IPR001296">
    <property type="entry name" value="Glyco_trans_1"/>
</dbReference>
<dbReference type="EMBL" id="LMVN01000001">
    <property type="protein sequence ID" value="PAV08300.1"/>
    <property type="molecule type" value="Genomic_DNA"/>
</dbReference>
<dbReference type="EC" id="2.4.1.246" evidence="3"/>
<dbReference type="SUPFAM" id="SSF53756">
    <property type="entry name" value="UDP-Glycosyltransferase/glycogen phosphorylase"/>
    <property type="match status" value="1"/>
</dbReference>
<feature type="domain" description="Glycosyl transferase family 1" evidence="1">
    <location>
        <begin position="221"/>
        <end position="383"/>
    </location>
</feature>
<evidence type="ECO:0000259" key="1">
    <source>
        <dbReference type="Pfam" id="PF00534"/>
    </source>
</evidence>
<evidence type="ECO:0000313" key="3">
    <source>
        <dbReference type="EMBL" id="PWL08395.1"/>
    </source>
</evidence>
<reference evidence="3 5" key="1">
    <citation type="submission" date="2016-04" db="EMBL/GenBank/DDBJ databases">
        <title>Genome sequence of Methanosphaera cuniculi DSM 4103.</title>
        <authorList>
            <person name="Poehlein A."/>
            <person name="Seedorf H."/>
            <person name="Daniel R."/>
        </authorList>
    </citation>
    <scope>NUCLEOTIDE SEQUENCE [LARGE SCALE GENOMIC DNA]</scope>
    <source>
        <strain evidence="3 5">DSM 4103</strain>
    </source>
</reference>
<sequence length="423" mass="48896">MTKQLKIAVFHNLPSGGAKRSLYTYIDYLTKKGHIVDVFIPSTANEDYLPLKDIATNMIEYEVKPSFFREKIYSIFSYVPAIFKKVSVKNVFKAEKKIAEDINQGDYDIVYCEQDQYTMTPIILKYLTKPTIYYCQQPVRRDEILNRVNDQKPKTGIFNNPLIKPFAQYYVEYVETHAYQQDYEFAQYATNLLANSYFSHENILRQYAKNAYVSYIGVDTNKFKPMNLKRENFVLSVGTCIPPKGYDFLIKSIAHIPKEKRPELVIVGNSSDEGWVSYLKNLADRKDVKLDILTMVSDEDLIRLYNMAKVVVYAPYLEPFGYVPLEAMACGTPVVGVKEGGVRETVRHNKTGLLTQRDEQNFADAIITLTEDTELWNRCSANGIAYINSFWTLNQAGERLENHIQRILKKQEDKNKKEEVNVK</sequence>
<dbReference type="GO" id="GO:0103011">
    <property type="term" value="F:mannosylfructose-phosphate synthase activity"/>
    <property type="evidence" value="ECO:0007669"/>
    <property type="project" value="UniProtKB-EC"/>
</dbReference>
<accession>A0A2A2HG77</accession>
<dbReference type="OrthoDB" id="132546at2157"/>
<name>A0A2A2HG77_9EURY</name>
<protein>
    <submittedName>
        <fullName evidence="2">Glycosyl transferase</fullName>
    </submittedName>
    <submittedName>
        <fullName evidence="3">Mannosylfructose-phosphate synthase</fullName>
        <ecNumber evidence="3">2.4.1.246</ecNumber>
    </submittedName>
</protein>
<proteinExistence type="predicted"/>
<organism evidence="2 4">
    <name type="scientific">Methanosphaera cuniculi</name>
    <dbReference type="NCBI Taxonomy" id="1077256"/>
    <lineage>
        <taxon>Archaea</taxon>
        <taxon>Methanobacteriati</taxon>
        <taxon>Methanobacteriota</taxon>
        <taxon>Methanomada group</taxon>
        <taxon>Methanobacteria</taxon>
        <taxon>Methanobacteriales</taxon>
        <taxon>Methanobacteriaceae</taxon>
        <taxon>Methanosphaera</taxon>
    </lineage>
</organism>
<comment type="caution">
    <text evidence="2">The sequence shown here is derived from an EMBL/GenBank/DDBJ whole genome shotgun (WGS) entry which is preliminary data.</text>
</comment>
<dbReference type="CDD" id="cd03801">
    <property type="entry name" value="GT4_PimA-like"/>
    <property type="match status" value="1"/>
</dbReference>
<dbReference type="InterPro" id="IPR050194">
    <property type="entry name" value="Glycosyltransferase_grp1"/>
</dbReference>
<dbReference type="Proteomes" id="UP000246004">
    <property type="component" value="Unassembled WGS sequence"/>
</dbReference>